<evidence type="ECO:0000313" key="2">
    <source>
        <dbReference type="EMBL" id="WFD02643.1"/>
    </source>
</evidence>
<reference evidence="2" key="1">
    <citation type="submission" date="2023-03" db="EMBL/GenBank/DDBJ databases">
        <title>Mating type loci evolution in Malassezia.</title>
        <authorList>
            <person name="Coelho M.A."/>
        </authorList>
    </citation>
    <scope>NUCLEOTIDE SEQUENCE</scope>
    <source>
        <strain evidence="2">CBS 7876</strain>
    </source>
</reference>
<feature type="compositionally biased region" description="Basic and acidic residues" evidence="1">
    <location>
        <begin position="192"/>
        <end position="205"/>
    </location>
</feature>
<feature type="region of interest" description="Disordered" evidence="1">
    <location>
        <begin position="818"/>
        <end position="916"/>
    </location>
</feature>
<feature type="compositionally biased region" description="Basic and acidic residues" evidence="1">
    <location>
        <begin position="1"/>
        <end position="16"/>
    </location>
</feature>
<dbReference type="AlphaFoldDB" id="A0AAF0ISW9"/>
<feature type="compositionally biased region" description="Basic and acidic residues" evidence="1">
    <location>
        <begin position="822"/>
        <end position="845"/>
    </location>
</feature>
<feature type="compositionally biased region" description="Basic and acidic residues" evidence="1">
    <location>
        <begin position="407"/>
        <end position="423"/>
    </location>
</feature>
<evidence type="ECO:0000313" key="3">
    <source>
        <dbReference type="Proteomes" id="UP001214603"/>
    </source>
</evidence>
<proteinExistence type="predicted"/>
<organism evidence="2 3">
    <name type="scientific">Malassezia obtusa</name>
    <dbReference type="NCBI Taxonomy" id="76774"/>
    <lineage>
        <taxon>Eukaryota</taxon>
        <taxon>Fungi</taxon>
        <taxon>Dikarya</taxon>
        <taxon>Basidiomycota</taxon>
        <taxon>Ustilaginomycotina</taxon>
        <taxon>Malasseziomycetes</taxon>
        <taxon>Malasseziales</taxon>
        <taxon>Malasseziaceae</taxon>
        <taxon>Malassezia</taxon>
    </lineage>
</organism>
<sequence length="990" mass="105876">MEDRAAKAARARKQDAGARVPSVGDTALAQAGTSKDAEAPPQPTPAPAHLETQPAPSDSAPTETAENLFGGSDEFPITGEAQAHFCPPAPDAAPFVPPEGQDPFGAPAQPVHTEPAQAAPPDLDDQTEFADHLFGAQPAGASGPFSGAQSEDLFGLGVAYTPQPPAPAQDHAQGDARAVSYGGTDDLFGPPRDSDKQAGRAEDRAPPTASTYPPEEELPAQSYPSAAQDDDPFAPRPGDHNDAFEWQDGTRAVNDDPFAPPHESTHGADEDLFPSNAQESHTEDWLHPRTDHAYAPPGEAAADSEPYGAGTGDVFSSTGYNTETDAHAGPMEPPHASRTDELFGGTDQLGDDPFAPQPADPYAPQNEEQGIGHDADAYPRQGAGVFSITDDDPFKPGGNDWYAPQEEGVRQDEPAAPDSHGEPASEPFFAQQDGTEKEPVYDPYAPHENISREEGTQAPPSDESAPPPAHDTGVSSQESAALKGPFPSHEQESTMPEAPQPTEAGDMERYVPATSLTAQAGESHPSKEDLFPPAANEAPAAEVDWLRPHEPDSNAEAPESAEQQTPREPVASTDWQASESSSATPTQREADERAAELPQLEAEQETPFSKTDDAADLFAPGTQDPDASGDVTTHDLLTEGHVQPGLDRAADERFALESSPHSDHAEESVGSTSQLLDSSIVEQPEAESALDTESLRTARRTIVSLEAERRKLMDSVRDALTQANDAAARISTLVATVAQTQDALAEAQRERASLAAQVAEMQAHRTRSGDTSLHAELESLRAENRAMRAELENYSRSDKSDELHAARIHIRKLEAELTQEASRTHAAERRVRELEQDAPGAEHDAPISGRRVVSNPVPPSAGKLHRRSKTTAHVATPRLSPLTEEPMPLARRAPTEDARRPSRFRDEITPEQRHRRRESLQMLRARMDESSEQSAPGPRLPSSTLSIVQAPDTVTSSVQDGRPGARAQSSQFSQDALLFCSSCRGDLIIV</sequence>
<feature type="compositionally biased region" description="Basic and acidic residues" evidence="1">
    <location>
        <begin position="280"/>
        <end position="292"/>
    </location>
</feature>
<dbReference type="EMBL" id="CP119935">
    <property type="protein sequence ID" value="WFD02643.1"/>
    <property type="molecule type" value="Genomic_DNA"/>
</dbReference>
<feature type="region of interest" description="Disordered" evidence="1">
    <location>
        <begin position="1"/>
        <end position="677"/>
    </location>
</feature>
<accession>A0AAF0ISW9</accession>
<feature type="compositionally biased region" description="Basic and acidic residues" evidence="1">
    <location>
        <begin position="893"/>
        <end position="912"/>
    </location>
</feature>
<feature type="region of interest" description="Disordered" evidence="1">
    <location>
        <begin position="925"/>
        <end position="944"/>
    </location>
</feature>
<feature type="compositionally biased region" description="Polar residues" evidence="1">
    <location>
        <begin position="314"/>
        <end position="323"/>
    </location>
</feature>
<name>A0AAF0ISW9_9BASI</name>
<evidence type="ECO:0000256" key="1">
    <source>
        <dbReference type="SAM" id="MobiDB-lite"/>
    </source>
</evidence>
<feature type="compositionally biased region" description="Pro residues" evidence="1">
    <location>
        <begin position="87"/>
        <end position="97"/>
    </location>
</feature>
<gene>
    <name evidence="2" type="ORF">MOBT1_001324</name>
</gene>
<feature type="compositionally biased region" description="Polar residues" evidence="1">
    <location>
        <begin position="573"/>
        <end position="587"/>
    </location>
</feature>
<dbReference type="Proteomes" id="UP001214603">
    <property type="component" value="Chromosome 2"/>
</dbReference>
<feature type="compositionally biased region" description="Basic and acidic residues" evidence="1">
    <location>
        <begin position="648"/>
        <end position="667"/>
    </location>
</feature>
<protein>
    <submittedName>
        <fullName evidence="2">Uncharacterized protein</fullName>
    </submittedName>
</protein>
<feature type="compositionally biased region" description="Low complexity" evidence="1">
    <location>
        <begin position="532"/>
        <end position="542"/>
    </location>
</feature>
<keyword evidence="3" id="KW-1185">Reference proteome</keyword>
<feature type="compositionally biased region" description="Polar residues" evidence="1">
    <location>
        <begin position="54"/>
        <end position="65"/>
    </location>
</feature>